<dbReference type="RefSeq" id="WP_091155983.1">
    <property type="nucleotide sequence ID" value="NZ_FNAI01000019.1"/>
</dbReference>
<organism evidence="2 3">
    <name type="scientific">Mucilaginibacter pineti</name>
    <dbReference type="NCBI Taxonomy" id="1391627"/>
    <lineage>
        <taxon>Bacteria</taxon>
        <taxon>Pseudomonadati</taxon>
        <taxon>Bacteroidota</taxon>
        <taxon>Sphingobacteriia</taxon>
        <taxon>Sphingobacteriales</taxon>
        <taxon>Sphingobacteriaceae</taxon>
        <taxon>Mucilaginibacter</taxon>
    </lineage>
</organism>
<dbReference type="EMBL" id="FNAI01000019">
    <property type="protein sequence ID" value="SDF51734.1"/>
    <property type="molecule type" value="Genomic_DNA"/>
</dbReference>
<dbReference type="GO" id="GO:0006629">
    <property type="term" value="P:lipid metabolic process"/>
    <property type="evidence" value="ECO:0007669"/>
    <property type="project" value="InterPro"/>
</dbReference>
<reference evidence="2 3" key="1">
    <citation type="submission" date="2016-10" db="EMBL/GenBank/DDBJ databases">
        <authorList>
            <person name="de Groot N.N."/>
        </authorList>
    </citation>
    <scope>NUCLEOTIDE SEQUENCE [LARGE SCALE GENOMIC DNA]</scope>
    <source>
        <strain evidence="2 3">47C3B</strain>
    </source>
</reference>
<dbReference type="Proteomes" id="UP000199072">
    <property type="component" value="Unassembled WGS sequence"/>
</dbReference>
<accession>A0A1G7LQU7</accession>
<dbReference type="GO" id="GO:0008081">
    <property type="term" value="F:phosphoric diester hydrolase activity"/>
    <property type="evidence" value="ECO:0007669"/>
    <property type="project" value="InterPro"/>
</dbReference>
<dbReference type="Gene3D" id="3.20.20.190">
    <property type="entry name" value="Phosphatidylinositol (PI) phosphodiesterase"/>
    <property type="match status" value="1"/>
</dbReference>
<dbReference type="PROSITE" id="PS51257">
    <property type="entry name" value="PROKAR_LIPOPROTEIN"/>
    <property type="match status" value="1"/>
</dbReference>
<evidence type="ECO:0000313" key="3">
    <source>
        <dbReference type="Proteomes" id="UP000199072"/>
    </source>
</evidence>
<dbReference type="SUPFAM" id="SSF51695">
    <property type="entry name" value="PLC-like phosphodiesterases"/>
    <property type="match status" value="1"/>
</dbReference>
<dbReference type="STRING" id="1391627.SAMN05216464_11970"/>
<name>A0A1G7LQU7_9SPHI</name>
<dbReference type="InterPro" id="IPR039559">
    <property type="entry name" value="AIM6_PI-PLC-like_dom"/>
</dbReference>
<dbReference type="PANTHER" id="PTHR31571">
    <property type="entry name" value="ALTERED INHERITANCE OF MITOCHONDRIA PROTEIN 6"/>
    <property type="match status" value="1"/>
</dbReference>
<sequence length="290" mass="32382">MGRTTKLFRTSLPVFALMLITATSCLGQVFPLANAFSHNDYLRKKPLYEALDNGFTNIEADIFLINDKLIVAHYFPYFKSKRTLEALYLKPLADYIKNNKGAIYSNYQQPITLMIDIKTGADKTYAALKPLLAKYSSLLTSYDNGVIYPGLITIVLSGNRPVATIQNETKRYAFVDDRLNENTAKSTDVYLMSSCKYSRFLHWAGKGTLSEKEDAKFKMAIEQAHAEGKKVRLYAAPENKAVWRYLLASGVDMINTDQLATLKTFLTGAGSSNLQTYQSVNSSPVSAAKN</sequence>
<keyword evidence="3" id="KW-1185">Reference proteome</keyword>
<dbReference type="AlphaFoldDB" id="A0A1G7LQU7"/>
<dbReference type="InterPro" id="IPR051236">
    <property type="entry name" value="HAT_RTT109-like"/>
</dbReference>
<gene>
    <name evidence="2" type="ORF">SAMN05216464_11970</name>
</gene>
<dbReference type="CDD" id="cd08577">
    <property type="entry name" value="PI-PLCc_GDPD_SF_unchar3"/>
    <property type="match status" value="1"/>
</dbReference>
<dbReference type="InterPro" id="IPR017946">
    <property type="entry name" value="PLC-like_Pdiesterase_TIM-brl"/>
</dbReference>
<dbReference type="PANTHER" id="PTHR31571:SF1">
    <property type="entry name" value="ALTERED INHERITANCE OF MITOCHONDRIA PROTEIN 6"/>
    <property type="match status" value="1"/>
</dbReference>
<evidence type="ECO:0000256" key="1">
    <source>
        <dbReference type="ARBA" id="ARBA00014286"/>
    </source>
</evidence>
<proteinExistence type="predicted"/>
<protein>
    <recommendedName>
        <fullName evidence="1">Altered inheritance of mitochondria protein 6</fullName>
    </recommendedName>
</protein>
<dbReference type="OrthoDB" id="9794455at2"/>
<evidence type="ECO:0000313" key="2">
    <source>
        <dbReference type="EMBL" id="SDF51734.1"/>
    </source>
</evidence>